<feature type="compositionally biased region" description="Polar residues" evidence="1">
    <location>
        <begin position="99"/>
        <end position="109"/>
    </location>
</feature>
<feature type="region of interest" description="Disordered" evidence="1">
    <location>
        <begin position="22"/>
        <end position="43"/>
    </location>
</feature>
<feature type="transmembrane region" description="Helical" evidence="2">
    <location>
        <begin position="73"/>
        <end position="95"/>
    </location>
</feature>
<protein>
    <recommendedName>
        <fullName evidence="5">DUF3040 domain-containing protein</fullName>
    </recommendedName>
</protein>
<gene>
    <name evidence="3" type="ORF">HMPREF9238_00321</name>
</gene>
<feature type="transmembrane region" description="Helical" evidence="2">
    <location>
        <begin position="49"/>
        <end position="67"/>
    </location>
</feature>
<keyword evidence="4" id="KW-1185">Reference proteome</keyword>
<dbReference type="Proteomes" id="UP000014387">
    <property type="component" value="Unassembled WGS sequence"/>
</dbReference>
<evidence type="ECO:0008006" key="5">
    <source>
        <dbReference type="Google" id="ProtNLM"/>
    </source>
</evidence>
<keyword evidence="2" id="KW-0472">Membrane</keyword>
<dbReference type="OrthoDB" id="5244024at2"/>
<reference evidence="3 4" key="1">
    <citation type="submission" date="2013-05" db="EMBL/GenBank/DDBJ databases">
        <title>The Genome Sequence of Actinomyces europaeus ACS-120-V-COL10B.</title>
        <authorList>
            <consortium name="The Broad Institute Genomics Platform"/>
            <person name="Earl A."/>
            <person name="Ward D."/>
            <person name="Feldgarden M."/>
            <person name="Gevers D."/>
            <person name="Saerens B."/>
            <person name="Vaneechoutte M."/>
            <person name="Walker B."/>
            <person name="Young S."/>
            <person name="Zeng Q."/>
            <person name="Gargeya S."/>
            <person name="Fitzgerald M."/>
            <person name="Haas B."/>
            <person name="Abouelleil A."/>
            <person name="Allen A.W."/>
            <person name="Alvarado L."/>
            <person name="Arachchi H.M."/>
            <person name="Berlin A.M."/>
            <person name="Chapman S.B."/>
            <person name="Gainer-Dewar J."/>
            <person name="Goldberg J."/>
            <person name="Griggs A."/>
            <person name="Gujja S."/>
            <person name="Hansen M."/>
            <person name="Howarth C."/>
            <person name="Imamovic A."/>
            <person name="Ireland A."/>
            <person name="Larimer J."/>
            <person name="McCowan C."/>
            <person name="Murphy C."/>
            <person name="Pearson M."/>
            <person name="Poon T.W."/>
            <person name="Priest M."/>
            <person name="Roberts A."/>
            <person name="Saif S."/>
            <person name="Shea T."/>
            <person name="Sisk P."/>
            <person name="Sykes S."/>
            <person name="Wortman J."/>
            <person name="Nusbaum C."/>
            <person name="Birren B."/>
        </authorList>
    </citation>
    <scope>NUCLEOTIDE SEQUENCE [LARGE SCALE GENOMIC DNA]</scope>
    <source>
        <strain evidence="3 4">ACS-120-V-Col10b</strain>
    </source>
</reference>
<keyword evidence="2" id="KW-1133">Transmembrane helix</keyword>
<accession>A0A9W5VW70</accession>
<feature type="compositionally biased region" description="Basic and acidic residues" evidence="1">
    <location>
        <begin position="110"/>
        <end position="127"/>
    </location>
</feature>
<dbReference type="RefSeq" id="WP_016443687.1">
    <property type="nucleotide sequence ID" value="NZ_KE150266.1"/>
</dbReference>
<dbReference type="Pfam" id="PF11239">
    <property type="entry name" value="DUF3040"/>
    <property type="match status" value="1"/>
</dbReference>
<keyword evidence="2" id="KW-0812">Transmembrane</keyword>
<organism evidence="3 4">
    <name type="scientific">Gleimia europaea ACS-120-V-Col10b</name>
    <dbReference type="NCBI Taxonomy" id="883069"/>
    <lineage>
        <taxon>Bacteria</taxon>
        <taxon>Bacillati</taxon>
        <taxon>Actinomycetota</taxon>
        <taxon>Actinomycetes</taxon>
        <taxon>Actinomycetales</taxon>
        <taxon>Actinomycetaceae</taxon>
        <taxon>Gleimia</taxon>
    </lineage>
</organism>
<evidence type="ECO:0000256" key="2">
    <source>
        <dbReference type="SAM" id="Phobius"/>
    </source>
</evidence>
<evidence type="ECO:0000256" key="1">
    <source>
        <dbReference type="SAM" id="MobiDB-lite"/>
    </source>
</evidence>
<dbReference type="AlphaFoldDB" id="A0A9W5VW70"/>
<evidence type="ECO:0000313" key="3">
    <source>
        <dbReference type="EMBL" id="EPD30575.1"/>
    </source>
</evidence>
<evidence type="ECO:0000313" key="4">
    <source>
        <dbReference type="Proteomes" id="UP000014387"/>
    </source>
</evidence>
<name>A0A9W5VW70_9ACTO</name>
<sequence>MALSDQERQILEQMERELRIQDPDLASTMSSQPAPKAIREHKSYSPRRVATGIVIAVVGLILPLVGISVGPTWLAVLLGVAGFALMLVGVLMIAVPTEQGGTSQGKSVKSKSDFMTRQQQKWDQRKN</sequence>
<dbReference type="EMBL" id="AGWN01000001">
    <property type="protein sequence ID" value="EPD30575.1"/>
    <property type="molecule type" value="Genomic_DNA"/>
</dbReference>
<comment type="caution">
    <text evidence="3">The sequence shown here is derived from an EMBL/GenBank/DDBJ whole genome shotgun (WGS) entry which is preliminary data.</text>
</comment>
<dbReference type="InterPro" id="IPR021401">
    <property type="entry name" value="DUF3040"/>
</dbReference>
<feature type="region of interest" description="Disordered" evidence="1">
    <location>
        <begin position="99"/>
        <end position="127"/>
    </location>
</feature>
<proteinExistence type="predicted"/>